<name>A0A0J7HZV1_9FLAO</name>
<proteinExistence type="predicted"/>
<sequence length="63" mass="7205">METGNCSDENERLYSKKLTPEKVVSILGKHGTKVSIEEAEIILQFMRKIADIAVNQYLYDKTD</sequence>
<comment type="caution">
    <text evidence="1">The sequence shown here is derived from an EMBL/GenBank/DDBJ whole genome shotgun (WGS) entry which is preliminary data.</text>
</comment>
<dbReference type="RefSeq" id="WP_048508613.1">
    <property type="nucleotide sequence ID" value="NZ_LFND01000007.1"/>
</dbReference>
<protein>
    <submittedName>
        <fullName evidence="1">Uncharacterized protein</fullName>
    </submittedName>
</protein>
<dbReference type="PATRIC" id="fig|558151.6.peg.4406"/>
<accession>A0A0J7HZV1</accession>
<organism evidence="1 2">
    <name type="scientific">Chryseobacterium angstadtii</name>
    <dbReference type="NCBI Taxonomy" id="558151"/>
    <lineage>
        <taxon>Bacteria</taxon>
        <taxon>Pseudomonadati</taxon>
        <taxon>Bacteroidota</taxon>
        <taxon>Flavobacteriia</taxon>
        <taxon>Flavobacteriales</taxon>
        <taxon>Weeksellaceae</taxon>
        <taxon>Chryseobacterium group</taxon>
        <taxon>Chryseobacterium</taxon>
    </lineage>
</organism>
<gene>
    <name evidence="1" type="ORF">ACM46_20980</name>
</gene>
<dbReference type="AlphaFoldDB" id="A0A0J7HZV1"/>
<keyword evidence="2" id="KW-1185">Reference proteome</keyword>
<dbReference type="Proteomes" id="UP000036261">
    <property type="component" value="Unassembled WGS sequence"/>
</dbReference>
<dbReference type="OrthoDB" id="773318at2"/>
<evidence type="ECO:0000313" key="1">
    <source>
        <dbReference type="EMBL" id="KMQ59552.1"/>
    </source>
</evidence>
<reference evidence="1 2" key="1">
    <citation type="journal article" date="2013" name="Int. J. Syst. Evol. Microbiol.">
        <title>Chryseobacterium angstadtii sp. nov., isolated from a newt tank.</title>
        <authorList>
            <person name="Kirk K.E."/>
            <person name="Hoffman J.A."/>
            <person name="Smith K.A."/>
            <person name="Strahan B.L."/>
            <person name="Failor K.C."/>
            <person name="Krebs J.E."/>
            <person name="Gale A.N."/>
            <person name="Do T.D."/>
            <person name="Sontag T.C."/>
            <person name="Batties A.M."/>
            <person name="Mistiszyn K."/>
            <person name="Newman J.D."/>
        </authorList>
    </citation>
    <scope>NUCLEOTIDE SEQUENCE [LARGE SCALE GENOMIC DNA]</scope>
    <source>
        <strain evidence="1 2">KM</strain>
    </source>
</reference>
<dbReference type="EMBL" id="LFND01000007">
    <property type="protein sequence ID" value="KMQ59552.1"/>
    <property type="molecule type" value="Genomic_DNA"/>
</dbReference>
<evidence type="ECO:0000313" key="2">
    <source>
        <dbReference type="Proteomes" id="UP000036261"/>
    </source>
</evidence>